<dbReference type="GO" id="GO:0000160">
    <property type="term" value="P:phosphorelay signal transduction system"/>
    <property type="evidence" value="ECO:0007669"/>
    <property type="project" value="InterPro"/>
</dbReference>
<sequence length="107" mass="12091">MLNSNSKQDEKITVCVNSNIANFIPAFFKNRRNDIKSALEALELCDYDTIQIVGFSMKGAGEGYGFDTICDIGLSLYRAAKDKNPQEIRKQVSKLSNYLDRVNIVYE</sequence>
<reference evidence="1 2" key="1">
    <citation type="submission" date="2019-04" db="EMBL/GenBank/DDBJ databases">
        <title>Genome of a novel bacterium Candidatus Jettenia ecosi reconstructed from metagenome of an anammox bioreactor.</title>
        <authorList>
            <person name="Mardanov A.V."/>
            <person name="Beletsky A.V."/>
            <person name="Ravin N.V."/>
            <person name="Botchkova E.A."/>
            <person name="Litti Y.V."/>
            <person name="Nozhevnikova A.N."/>
        </authorList>
    </citation>
    <scope>NUCLEOTIDE SEQUENCE [LARGE SCALE GENOMIC DNA]</scope>
    <source>
        <strain evidence="1">J2</strain>
    </source>
</reference>
<organism evidence="1 2">
    <name type="scientific">Candidatus Jettenia ecosi</name>
    <dbReference type="NCBI Taxonomy" id="2494326"/>
    <lineage>
        <taxon>Bacteria</taxon>
        <taxon>Pseudomonadati</taxon>
        <taxon>Planctomycetota</taxon>
        <taxon>Candidatus Brocadiia</taxon>
        <taxon>Candidatus Brocadiales</taxon>
        <taxon>Candidatus Brocadiaceae</taxon>
        <taxon>Candidatus Jettenia</taxon>
    </lineage>
</organism>
<proteinExistence type="predicted"/>
<evidence type="ECO:0000313" key="2">
    <source>
        <dbReference type="Proteomes" id="UP000319783"/>
    </source>
</evidence>
<accession>A0A533Q7I2</accession>
<dbReference type="Gene3D" id="1.20.120.160">
    <property type="entry name" value="HPT domain"/>
    <property type="match status" value="1"/>
</dbReference>
<dbReference type="Proteomes" id="UP000319783">
    <property type="component" value="Unassembled WGS sequence"/>
</dbReference>
<dbReference type="AlphaFoldDB" id="A0A533Q7I2"/>
<comment type="caution">
    <text evidence="1">The sequence shown here is derived from an EMBL/GenBank/DDBJ whole genome shotgun (WGS) entry which is preliminary data.</text>
</comment>
<dbReference type="EMBL" id="SULG01000091">
    <property type="protein sequence ID" value="TLD40593.1"/>
    <property type="molecule type" value="Genomic_DNA"/>
</dbReference>
<name>A0A533Q7I2_9BACT</name>
<gene>
    <name evidence="1" type="ORF">JETT_3129</name>
</gene>
<dbReference type="SUPFAM" id="SSF47226">
    <property type="entry name" value="Histidine-containing phosphotransfer domain, HPT domain"/>
    <property type="match status" value="1"/>
</dbReference>
<dbReference type="InterPro" id="IPR036641">
    <property type="entry name" value="HPT_dom_sf"/>
</dbReference>
<evidence type="ECO:0000313" key="1">
    <source>
        <dbReference type="EMBL" id="TLD40593.1"/>
    </source>
</evidence>
<protein>
    <submittedName>
        <fullName evidence="1">Putative cytosolic protein</fullName>
    </submittedName>
</protein>